<keyword evidence="2" id="KW-1185">Reference proteome</keyword>
<feature type="non-terminal residue" evidence="1">
    <location>
        <position position="77"/>
    </location>
</feature>
<protein>
    <submittedName>
        <fullName evidence="1">Uncharacterized protein</fullName>
    </submittedName>
</protein>
<sequence length="77" mass="8668">MISPLAFNSSLFPSIHCPQEIYEISLCTNVRESNIANYTYKKVTNCIKPVSTMLPEDFHIIHCIPCNPLTSMPVLPT</sequence>
<gene>
    <name evidence="1" type="ORF">P691DRAFT_689285</name>
</gene>
<dbReference type="AlphaFoldDB" id="A0A9P5WW40"/>
<comment type="caution">
    <text evidence="1">The sequence shown here is derived from an EMBL/GenBank/DDBJ whole genome shotgun (WGS) entry which is preliminary data.</text>
</comment>
<dbReference type="OrthoDB" id="5599163at2759"/>
<proteinExistence type="predicted"/>
<accession>A0A9P5WW40</accession>
<dbReference type="EMBL" id="MU153150">
    <property type="protein sequence ID" value="KAF9439923.1"/>
    <property type="molecule type" value="Genomic_DNA"/>
</dbReference>
<dbReference type="Proteomes" id="UP000807342">
    <property type="component" value="Unassembled WGS sequence"/>
</dbReference>
<organism evidence="1 2">
    <name type="scientific">Macrolepiota fuliginosa MF-IS2</name>
    <dbReference type="NCBI Taxonomy" id="1400762"/>
    <lineage>
        <taxon>Eukaryota</taxon>
        <taxon>Fungi</taxon>
        <taxon>Dikarya</taxon>
        <taxon>Basidiomycota</taxon>
        <taxon>Agaricomycotina</taxon>
        <taxon>Agaricomycetes</taxon>
        <taxon>Agaricomycetidae</taxon>
        <taxon>Agaricales</taxon>
        <taxon>Agaricineae</taxon>
        <taxon>Agaricaceae</taxon>
        <taxon>Macrolepiota</taxon>
    </lineage>
</organism>
<reference evidence="1" key="1">
    <citation type="submission" date="2020-11" db="EMBL/GenBank/DDBJ databases">
        <authorList>
            <consortium name="DOE Joint Genome Institute"/>
            <person name="Ahrendt S."/>
            <person name="Riley R."/>
            <person name="Andreopoulos W."/>
            <person name="Labutti K."/>
            <person name="Pangilinan J."/>
            <person name="Ruiz-Duenas F.J."/>
            <person name="Barrasa J.M."/>
            <person name="Sanchez-Garcia M."/>
            <person name="Camarero S."/>
            <person name="Miyauchi S."/>
            <person name="Serrano A."/>
            <person name="Linde D."/>
            <person name="Babiker R."/>
            <person name="Drula E."/>
            <person name="Ayuso-Fernandez I."/>
            <person name="Pacheco R."/>
            <person name="Padilla G."/>
            <person name="Ferreira P."/>
            <person name="Barriuso J."/>
            <person name="Kellner H."/>
            <person name="Castanera R."/>
            <person name="Alfaro M."/>
            <person name="Ramirez L."/>
            <person name="Pisabarro A.G."/>
            <person name="Kuo A."/>
            <person name="Tritt A."/>
            <person name="Lipzen A."/>
            <person name="He G."/>
            <person name="Yan M."/>
            <person name="Ng V."/>
            <person name="Cullen D."/>
            <person name="Martin F."/>
            <person name="Rosso M.-N."/>
            <person name="Henrissat B."/>
            <person name="Hibbett D."/>
            <person name="Martinez A.T."/>
            <person name="Grigoriev I.V."/>
        </authorList>
    </citation>
    <scope>NUCLEOTIDE SEQUENCE</scope>
    <source>
        <strain evidence="1">MF-IS2</strain>
    </source>
</reference>
<evidence type="ECO:0000313" key="1">
    <source>
        <dbReference type="EMBL" id="KAF9439923.1"/>
    </source>
</evidence>
<evidence type="ECO:0000313" key="2">
    <source>
        <dbReference type="Proteomes" id="UP000807342"/>
    </source>
</evidence>
<name>A0A9P5WW40_9AGAR</name>